<dbReference type="PRINTS" id="PR00463">
    <property type="entry name" value="EP450I"/>
</dbReference>
<dbReference type="InterPro" id="IPR017972">
    <property type="entry name" value="Cyt_P450_CS"/>
</dbReference>
<dbReference type="PANTHER" id="PTHR24305:SF166">
    <property type="entry name" value="CYTOCHROME P450 12A4, MITOCHONDRIAL-RELATED"/>
    <property type="match status" value="1"/>
</dbReference>
<gene>
    <name evidence="5" type="ORF">KFE25_006108</name>
</gene>
<evidence type="ECO:0008006" key="7">
    <source>
        <dbReference type="Google" id="ProtNLM"/>
    </source>
</evidence>
<dbReference type="GO" id="GO:0004497">
    <property type="term" value="F:monooxygenase activity"/>
    <property type="evidence" value="ECO:0007669"/>
    <property type="project" value="UniProtKB-KW"/>
</dbReference>
<dbReference type="Proteomes" id="UP000751190">
    <property type="component" value="Unassembled WGS sequence"/>
</dbReference>
<comment type="cofactor">
    <cofactor evidence="1 3">
        <name>heme</name>
        <dbReference type="ChEBI" id="CHEBI:30413"/>
    </cofactor>
</comment>
<accession>A0A8J5XKG3</accession>
<keyword evidence="3 4" id="KW-0479">Metal-binding</keyword>
<sequence length="520" mass="55319">MDVSLVVAAACALLVIVGLIVAHRAFAYRDIPRAPTSAWTNARRLRSTAAPEFLLDTARKLLETGRGGAGCYLLALPTSSIVVVTDATIARIILHQWDGCASPGPRSGYGTCGAVGSSFATQCPVMSRTSRARATRAFTIDQLTRVRECCASRFAEAAPALDAMRAEPADVRPLALRLALLVTTDVALDYMLSGEELAMLINNLDLGQRASLRTREAARARDRLLVLGHKILAHHRANKRAHSADVGSLVAAIESSRTYASDSERCADIVMVLTAAAGGVANAVSWCLFDLASHPAEQQRVREEMRAGTPAPRSCALSNAVHESMRLNPTASAISRTTRVPIPLKGGGHIPSGARVLVPILALHRAAALGSPDDFAPERWTAGLPQLLEHFIPFGVGLRSCVALSFASAQVHELVGLVVGAFRLELVSPPIAVTTNVRRPHGGLLLAQRVGPDASASFRQASKNASAPTAFNLVVHSREVEADDNGSPRGAVTSTRQWRVWGGSPSALLPLTRPHGWRRP</sequence>
<reference evidence="5" key="1">
    <citation type="submission" date="2021-05" db="EMBL/GenBank/DDBJ databases">
        <title>The genome of the haptophyte Pavlova lutheri (Diacronema luteri, Pavlovales) - a model for lipid biosynthesis in eukaryotic algae.</title>
        <authorList>
            <person name="Hulatt C.J."/>
            <person name="Posewitz M.C."/>
        </authorList>
    </citation>
    <scope>NUCLEOTIDE SEQUENCE</scope>
    <source>
        <strain evidence="5">NIVA-4/92</strain>
    </source>
</reference>
<evidence type="ECO:0000256" key="4">
    <source>
        <dbReference type="RuleBase" id="RU000461"/>
    </source>
</evidence>
<protein>
    <recommendedName>
        <fullName evidence="7">Cytochrome P450</fullName>
    </recommendedName>
</protein>
<dbReference type="GO" id="GO:0016705">
    <property type="term" value="F:oxidoreductase activity, acting on paired donors, with incorporation or reduction of molecular oxygen"/>
    <property type="evidence" value="ECO:0007669"/>
    <property type="project" value="InterPro"/>
</dbReference>
<evidence type="ECO:0000313" key="5">
    <source>
        <dbReference type="EMBL" id="KAG8469653.1"/>
    </source>
</evidence>
<evidence type="ECO:0000256" key="3">
    <source>
        <dbReference type="PIRSR" id="PIRSR602401-1"/>
    </source>
</evidence>
<evidence type="ECO:0000256" key="1">
    <source>
        <dbReference type="ARBA" id="ARBA00001971"/>
    </source>
</evidence>
<dbReference type="PANTHER" id="PTHR24305">
    <property type="entry name" value="CYTOCHROME P450"/>
    <property type="match status" value="1"/>
</dbReference>
<comment type="caution">
    <text evidence="5">The sequence shown here is derived from an EMBL/GenBank/DDBJ whole genome shotgun (WGS) entry which is preliminary data.</text>
</comment>
<dbReference type="InterPro" id="IPR001128">
    <property type="entry name" value="Cyt_P450"/>
</dbReference>
<evidence type="ECO:0000313" key="6">
    <source>
        <dbReference type="Proteomes" id="UP000751190"/>
    </source>
</evidence>
<dbReference type="GO" id="GO:0005506">
    <property type="term" value="F:iron ion binding"/>
    <property type="evidence" value="ECO:0007669"/>
    <property type="project" value="InterPro"/>
</dbReference>
<dbReference type="OrthoDB" id="1470350at2759"/>
<keyword evidence="4" id="KW-0503">Monooxygenase</keyword>
<evidence type="ECO:0000256" key="2">
    <source>
        <dbReference type="ARBA" id="ARBA00010617"/>
    </source>
</evidence>
<organism evidence="5 6">
    <name type="scientific">Diacronema lutheri</name>
    <name type="common">Unicellular marine alga</name>
    <name type="synonym">Monochrysis lutheri</name>
    <dbReference type="NCBI Taxonomy" id="2081491"/>
    <lineage>
        <taxon>Eukaryota</taxon>
        <taxon>Haptista</taxon>
        <taxon>Haptophyta</taxon>
        <taxon>Pavlovophyceae</taxon>
        <taxon>Pavlovales</taxon>
        <taxon>Pavlovaceae</taxon>
        <taxon>Diacronema</taxon>
    </lineage>
</organism>
<dbReference type="AlphaFoldDB" id="A0A8J5XKG3"/>
<dbReference type="SUPFAM" id="SSF48264">
    <property type="entry name" value="Cytochrome P450"/>
    <property type="match status" value="1"/>
</dbReference>
<dbReference type="Gene3D" id="1.10.630.10">
    <property type="entry name" value="Cytochrome P450"/>
    <property type="match status" value="1"/>
</dbReference>
<name>A0A8J5XKG3_DIALT</name>
<feature type="binding site" description="axial binding residue" evidence="3">
    <location>
        <position position="401"/>
    </location>
    <ligand>
        <name>heme</name>
        <dbReference type="ChEBI" id="CHEBI:30413"/>
    </ligand>
    <ligandPart>
        <name>Fe</name>
        <dbReference type="ChEBI" id="CHEBI:18248"/>
    </ligandPart>
</feature>
<dbReference type="PROSITE" id="PS00086">
    <property type="entry name" value="CYTOCHROME_P450"/>
    <property type="match status" value="1"/>
</dbReference>
<keyword evidence="4" id="KW-0560">Oxidoreductase</keyword>
<dbReference type="InterPro" id="IPR050121">
    <property type="entry name" value="Cytochrome_P450_monoxygenase"/>
</dbReference>
<dbReference type="EMBL" id="JAGTXO010000002">
    <property type="protein sequence ID" value="KAG8469653.1"/>
    <property type="molecule type" value="Genomic_DNA"/>
</dbReference>
<keyword evidence="6" id="KW-1185">Reference proteome</keyword>
<keyword evidence="3 4" id="KW-0408">Iron</keyword>
<dbReference type="GO" id="GO:0020037">
    <property type="term" value="F:heme binding"/>
    <property type="evidence" value="ECO:0007669"/>
    <property type="project" value="InterPro"/>
</dbReference>
<dbReference type="InterPro" id="IPR002401">
    <property type="entry name" value="Cyt_P450_E_grp-I"/>
</dbReference>
<comment type="similarity">
    <text evidence="2 4">Belongs to the cytochrome P450 family.</text>
</comment>
<dbReference type="InterPro" id="IPR036396">
    <property type="entry name" value="Cyt_P450_sf"/>
</dbReference>
<proteinExistence type="inferred from homology"/>
<keyword evidence="3 4" id="KW-0349">Heme</keyword>
<dbReference type="Pfam" id="PF00067">
    <property type="entry name" value="p450"/>
    <property type="match status" value="1"/>
</dbReference>
<dbReference type="CDD" id="cd00302">
    <property type="entry name" value="cytochrome_P450"/>
    <property type="match status" value="1"/>
</dbReference>